<dbReference type="AlphaFoldDB" id="A0AA36B525"/>
<name>A0AA36B525_OCTVU</name>
<evidence type="ECO:0000313" key="1">
    <source>
        <dbReference type="EMBL" id="CAI9727513.1"/>
    </source>
</evidence>
<proteinExistence type="predicted"/>
<sequence>MTSITFPQSLTSAPYTKQPQTLDYSEIQFQLTEQNKGANAKNKRAVYEPSGTQRCRQVICSKEMALTVGVLLGLYRIATSNLA</sequence>
<keyword evidence="2" id="KW-1185">Reference proteome</keyword>
<reference evidence="1" key="1">
    <citation type="submission" date="2023-08" db="EMBL/GenBank/DDBJ databases">
        <authorList>
            <person name="Alioto T."/>
            <person name="Alioto T."/>
            <person name="Gomez Garrido J."/>
        </authorList>
    </citation>
    <scope>NUCLEOTIDE SEQUENCE</scope>
</reference>
<accession>A0AA36B525</accession>
<gene>
    <name evidence="1" type="ORF">OCTVUL_1B031165</name>
</gene>
<dbReference type="EMBL" id="OX597822">
    <property type="protein sequence ID" value="CAI9727513.1"/>
    <property type="molecule type" value="Genomic_DNA"/>
</dbReference>
<organism evidence="1 2">
    <name type="scientific">Octopus vulgaris</name>
    <name type="common">Common octopus</name>
    <dbReference type="NCBI Taxonomy" id="6645"/>
    <lineage>
        <taxon>Eukaryota</taxon>
        <taxon>Metazoa</taxon>
        <taxon>Spiralia</taxon>
        <taxon>Lophotrochozoa</taxon>
        <taxon>Mollusca</taxon>
        <taxon>Cephalopoda</taxon>
        <taxon>Coleoidea</taxon>
        <taxon>Octopodiformes</taxon>
        <taxon>Octopoda</taxon>
        <taxon>Incirrata</taxon>
        <taxon>Octopodidae</taxon>
        <taxon>Octopus</taxon>
    </lineage>
</organism>
<evidence type="ECO:0000313" key="2">
    <source>
        <dbReference type="Proteomes" id="UP001162480"/>
    </source>
</evidence>
<dbReference type="Proteomes" id="UP001162480">
    <property type="component" value="Chromosome 9"/>
</dbReference>
<protein>
    <submittedName>
        <fullName evidence="1">Uncharacterized protein</fullName>
    </submittedName>
</protein>